<dbReference type="AlphaFoldDB" id="A0A0F9S223"/>
<dbReference type="SUPFAM" id="SSF57798">
    <property type="entry name" value="Casein kinase II beta subunit"/>
    <property type="match status" value="1"/>
</dbReference>
<dbReference type="EMBL" id="LAZR01002975">
    <property type="protein sequence ID" value="KKN23393.1"/>
    <property type="molecule type" value="Genomic_DNA"/>
</dbReference>
<protein>
    <recommendedName>
        <fullName evidence="1">Schlafen AlbA-2 domain-containing protein</fullName>
    </recommendedName>
</protein>
<dbReference type="PANTHER" id="PTHR30595">
    <property type="entry name" value="GLPR-RELATED TRANSCRIPTIONAL REPRESSOR"/>
    <property type="match status" value="1"/>
</dbReference>
<feature type="domain" description="Schlafen AlbA-2" evidence="1">
    <location>
        <begin position="248"/>
        <end position="371"/>
    </location>
</feature>
<dbReference type="InterPro" id="IPR007421">
    <property type="entry name" value="Schlafen_AlbA_2_dom"/>
</dbReference>
<dbReference type="InterPro" id="IPR038461">
    <property type="entry name" value="Schlafen_AlbA_2_dom_sf"/>
</dbReference>
<dbReference type="Pfam" id="PF04326">
    <property type="entry name" value="SLFN_AlbA_2"/>
    <property type="match status" value="1"/>
</dbReference>
<dbReference type="InterPro" id="IPR000704">
    <property type="entry name" value="Casein_kinase_II_reg-sub"/>
</dbReference>
<sequence length="387" mass="44752">MVENFFNRSDYTRIYSCATCSKGFIAKTKSNEPGNRESEEFLCKYCGTQASIGDLVYESKSFLDLTATYLKGMKEAHTDEERDLFLRIWLPVTSRPIAVFDDSDYRPPRDPNLFPMNDYLSPSQFKKALNDEQFDMLEHCRYINADEGRRRLINRINHGDFGECPYCSTNLYPFGVRSKPLMRSYILDCPKCSFITHGDGDGAYFYGWVDDLSVKFLQMLPSKRGNSLFVTTSDSMNLFEELKVIEEENEKLDFKEKYEINNRRTSLTTGSKKELRKDICAFANNKGGYIFIGVREITSISTKLVGISNPDIYTQEVIDQILSSNNLNPPISNVKMHKIFYNGRWYIIFEIPESSASPHIFDGKIPCRFGKITNYFETAKEWSEFKK</sequence>
<evidence type="ECO:0000313" key="2">
    <source>
        <dbReference type="EMBL" id="KKN23393.1"/>
    </source>
</evidence>
<dbReference type="GO" id="GO:0019887">
    <property type="term" value="F:protein kinase regulator activity"/>
    <property type="evidence" value="ECO:0007669"/>
    <property type="project" value="InterPro"/>
</dbReference>
<dbReference type="Gene3D" id="3.30.950.30">
    <property type="entry name" value="Schlafen, AAA domain"/>
    <property type="match status" value="1"/>
</dbReference>
<dbReference type="PANTHER" id="PTHR30595:SF6">
    <property type="entry name" value="SCHLAFEN ALBA-2 DOMAIN-CONTAINING PROTEIN"/>
    <property type="match status" value="1"/>
</dbReference>
<gene>
    <name evidence="2" type="ORF">LCGC14_0905400</name>
</gene>
<dbReference type="InterPro" id="IPR035991">
    <property type="entry name" value="Casein_kinase_II_beta-like"/>
</dbReference>
<reference evidence="2" key="1">
    <citation type="journal article" date="2015" name="Nature">
        <title>Complex archaea that bridge the gap between prokaryotes and eukaryotes.</title>
        <authorList>
            <person name="Spang A."/>
            <person name="Saw J.H."/>
            <person name="Jorgensen S.L."/>
            <person name="Zaremba-Niedzwiedzka K."/>
            <person name="Martijn J."/>
            <person name="Lind A.E."/>
            <person name="van Eijk R."/>
            <person name="Schleper C."/>
            <person name="Guy L."/>
            <person name="Ettema T.J."/>
        </authorList>
    </citation>
    <scope>NUCLEOTIDE SEQUENCE</scope>
</reference>
<evidence type="ECO:0000259" key="1">
    <source>
        <dbReference type="Pfam" id="PF04326"/>
    </source>
</evidence>
<dbReference type="GO" id="GO:0005956">
    <property type="term" value="C:protein kinase CK2 complex"/>
    <property type="evidence" value="ECO:0007669"/>
    <property type="project" value="InterPro"/>
</dbReference>
<name>A0A0F9S223_9ZZZZ</name>
<accession>A0A0F9S223</accession>
<comment type="caution">
    <text evidence="2">The sequence shown here is derived from an EMBL/GenBank/DDBJ whole genome shotgun (WGS) entry which is preliminary data.</text>
</comment>
<proteinExistence type="predicted"/>
<organism evidence="2">
    <name type="scientific">marine sediment metagenome</name>
    <dbReference type="NCBI Taxonomy" id="412755"/>
    <lineage>
        <taxon>unclassified sequences</taxon>
        <taxon>metagenomes</taxon>
        <taxon>ecological metagenomes</taxon>
    </lineage>
</organism>
<dbReference type="Pfam" id="PF01214">
    <property type="entry name" value="CK_II_beta"/>
    <property type="match status" value="1"/>
</dbReference>